<dbReference type="Proteomes" id="UP000005459">
    <property type="component" value="Unassembled WGS sequence"/>
</dbReference>
<feature type="domain" description="Thioredoxin" evidence="4">
    <location>
        <begin position="42"/>
        <end position="183"/>
    </location>
</feature>
<evidence type="ECO:0000259" key="4">
    <source>
        <dbReference type="PROSITE" id="PS51352"/>
    </source>
</evidence>
<dbReference type="PROSITE" id="PS00194">
    <property type="entry name" value="THIOREDOXIN_1"/>
    <property type="match status" value="1"/>
</dbReference>
<dbReference type="InterPro" id="IPR017937">
    <property type="entry name" value="Thioredoxin_CS"/>
</dbReference>
<dbReference type="GO" id="GO:0015036">
    <property type="term" value="F:disulfide oxidoreductase activity"/>
    <property type="evidence" value="ECO:0007669"/>
    <property type="project" value="UniProtKB-ARBA"/>
</dbReference>
<dbReference type="SUPFAM" id="SSF52833">
    <property type="entry name" value="Thioredoxin-like"/>
    <property type="match status" value="1"/>
</dbReference>
<dbReference type="CDD" id="cd02966">
    <property type="entry name" value="TlpA_like_family"/>
    <property type="match status" value="1"/>
</dbReference>
<protein>
    <submittedName>
        <fullName evidence="5">Redoxin domain protein</fullName>
    </submittedName>
</protein>
<organism evidence="5 6">
    <name type="scientific">Thiocapsa marina 5811</name>
    <dbReference type="NCBI Taxonomy" id="768671"/>
    <lineage>
        <taxon>Bacteria</taxon>
        <taxon>Pseudomonadati</taxon>
        <taxon>Pseudomonadota</taxon>
        <taxon>Gammaproteobacteria</taxon>
        <taxon>Chromatiales</taxon>
        <taxon>Chromatiaceae</taxon>
        <taxon>Thiocapsa</taxon>
    </lineage>
</organism>
<dbReference type="PANTHER" id="PTHR42852">
    <property type="entry name" value="THIOL:DISULFIDE INTERCHANGE PROTEIN DSBE"/>
    <property type="match status" value="1"/>
</dbReference>
<evidence type="ECO:0000256" key="3">
    <source>
        <dbReference type="ARBA" id="ARBA00023284"/>
    </source>
</evidence>
<dbReference type="Gene3D" id="3.40.30.10">
    <property type="entry name" value="Glutaredoxin"/>
    <property type="match status" value="1"/>
</dbReference>
<dbReference type="STRING" id="768671.ThimaDRAFT_4022"/>
<dbReference type="PANTHER" id="PTHR42852:SF17">
    <property type="entry name" value="THIOREDOXIN-LIKE PROTEIN HI_1115"/>
    <property type="match status" value="1"/>
</dbReference>
<accession>F9UGG9</accession>
<dbReference type="PROSITE" id="PS51352">
    <property type="entry name" value="THIOREDOXIN_2"/>
    <property type="match status" value="1"/>
</dbReference>
<evidence type="ECO:0000313" key="5">
    <source>
        <dbReference type="EMBL" id="EGV16652.1"/>
    </source>
</evidence>
<dbReference type="eggNOG" id="COG0526">
    <property type="taxonomic scope" value="Bacteria"/>
</dbReference>
<sequence>MSAIRTGMVILLAGGISVGVAVVSQRWIEAPKPKTGLAIRQSAPLQTLPDFGLTDLAGAKISSDAWAGKVVVVNYWASWCPPCVREMPLFIETQQALGEAGVQVVGIAVDRLEDVEAFVAQYPVNYPILMANPEAVALSKRLGNRVEGLPFTVIFDRSGRRVFSRTGEVAAAELKAELGALVGTEHPAGADKDAS</sequence>
<dbReference type="InterPro" id="IPR013766">
    <property type="entry name" value="Thioredoxin_domain"/>
</dbReference>
<dbReference type="GO" id="GO:0017004">
    <property type="term" value="P:cytochrome complex assembly"/>
    <property type="evidence" value="ECO:0007669"/>
    <property type="project" value="UniProtKB-KW"/>
</dbReference>
<dbReference type="EMBL" id="AFWV01000015">
    <property type="protein sequence ID" value="EGV16652.1"/>
    <property type="molecule type" value="Genomic_DNA"/>
</dbReference>
<dbReference type="AlphaFoldDB" id="F9UGG9"/>
<dbReference type="GO" id="GO:0030313">
    <property type="term" value="C:cell envelope"/>
    <property type="evidence" value="ECO:0007669"/>
    <property type="project" value="UniProtKB-SubCell"/>
</dbReference>
<evidence type="ECO:0000313" key="6">
    <source>
        <dbReference type="Proteomes" id="UP000005459"/>
    </source>
</evidence>
<dbReference type="OrthoDB" id="9788279at2"/>
<dbReference type="InterPro" id="IPR050553">
    <property type="entry name" value="Thioredoxin_ResA/DsbE_sf"/>
</dbReference>
<evidence type="ECO:0000256" key="1">
    <source>
        <dbReference type="ARBA" id="ARBA00004196"/>
    </source>
</evidence>
<keyword evidence="6" id="KW-1185">Reference proteome</keyword>
<comment type="subcellular location">
    <subcellularLocation>
        <location evidence="1">Cell envelope</location>
    </subcellularLocation>
</comment>
<keyword evidence="2" id="KW-0201">Cytochrome c-type biogenesis</keyword>
<proteinExistence type="predicted"/>
<dbReference type="RefSeq" id="WP_007194894.1">
    <property type="nucleotide sequence ID" value="NZ_AFWV01000015.1"/>
</dbReference>
<gene>
    <name evidence="5" type="ORF">ThimaDRAFT_4022</name>
</gene>
<dbReference type="InterPro" id="IPR013740">
    <property type="entry name" value="Redoxin"/>
</dbReference>
<keyword evidence="3" id="KW-0676">Redox-active center</keyword>
<reference evidence="5 6" key="1">
    <citation type="submission" date="2011-06" db="EMBL/GenBank/DDBJ databases">
        <title>The draft genome of Thiocapsa marina 5811.</title>
        <authorList>
            <consortium name="US DOE Joint Genome Institute (JGI-PGF)"/>
            <person name="Lucas S."/>
            <person name="Han J."/>
            <person name="Cheng J.-F."/>
            <person name="Goodwin L."/>
            <person name="Pitluck S."/>
            <person name="Peters L."/>
            <person name="Land M.L."/>
            <person name="Hauser L."/>
            <person name="Vogl K."/>
            <person name="Liu Z."/>
            <person name="Imhoff J."/>
            <person name="Thiel V."/>
            <person name="Frigaard N.-U."/>
            <person name="Bryant D."/>
            <person name="Woyke T.J."/>
        </authorList>
    </citation>
    <scope>NUCLEOTIDE SEQUENCE [LARGE SCALE GENOMIC DNA]</scope>
    <source>
        <strain evidence="5 6">5811</strain>
    </source>
</reference>
<name>F9UGG9_9GAMM</name>
<dbReference type="InterPro" id="IPR036249">
    <property type="entry name" value="Thioredoxin-like_sf"/>
</dbReference>
<dbReference type="Pfam" id="PF08534">
    <property type="entry name" value="Redoxin"/>
    <property type="match status" value="1"/>
</dbReference>
<evidence type="ECO:0000256" key="2">
    <source>
        <dbReference type="ARBA" id="ARBA00022748"/>
    </source>
</evidence>